<dbReference type="Proteomes" id="UP000290649">
    <property type="component" value="Unassembled WGS sequence"/>
</dbReference>
<dbReference type="RefSeq" id="WP_129080506.1">
    <property type="nucleotide sequence ID" value="NZ_QOUX01000047.1"/>
</dbReference>
<dbReference type="AlphaFoldDB" id="A0A4Q0VMX8"/>
<evidence type="ECO:0000256" key="1">
    <source>
        <dbReference type="ARBA" id="ARBA00001946"/>
    </source>
</evidence>
<proteinExistence type="predicted"/>
<comment type="cofactor">
    <cofactor evidence="1">
        <name>Mg(2+)</name>
        <dbReference type="ChEBI" id="CHEBI:18420"/>
    </cofactor>
</comment>
<dbReference type="GO" id="GO:0044281">
    <property type="term" value="P:small molecule metabolic process"/>
    <property type="evidence" value="ECO:0007669"/>
    <property type="project" value="UniProtKB-ARBA"/>
</dbReference>
<evidence type="ECO:0000256" key="2">
    <source>
        <dbReference type="ARBA" id="ARBA00022723"/>
    </source>
</evidence>
<dbReference type="GO" id="GO:0016791">
    <property type="term" value="F:phosphatase activity"/>
    <property type="evidence" value="ECO:0007669"/>
    <property type="project" value="TreeGrafter"/>
</dbReference>
<dbReference type="OrthoDB" id="9809962at2"/>
<dbReference type="NCBIfam" id="TIGR01549">
    <property type="entry name" value="HAD-SF-IA-v1"/>
    <property type="match status" value="1"/>
</dbReference>
<organism evidence="5 6">
    <name type="scientific">Anaerobacillus alkaliphilus</name>
    <dbReference type="NCBI Taxonomy" id="1548597"/>
    <lineage>
        <taxon>Bacteria</taxon>
        <taxon>Bacillati</taxon>
        <taxon>Bacillota</taxon>
        <taxon>Bacilli</taxon>
        <taxon>Bacillales</taxon>
        <taxon>Bacillaceae</taxon>
        <taxon>Anaerobacillus</taxon>
    </lineage>
</organism>
<dbReference type="InterPro" id="IPR051400">
    <property type="entry name" value="HAD-like_hydrolase"/>
</dbReference>
<dbReference type="PROSITE" id="PS01228">
    <property type="entry name" value="COF_1"/>
    <property type="match status" value="1"/>
</dbReference>
<name>A0A4Q0VMX8_9BACI</name>
<dbReference type="InterPro" id="IPR036412">
    <property type="entry name" value="HAD-like_sf"/>
</dbReference>
<dbReference type="InterPro" id="IPR023214">
    <property type="entry name" value="HAD_sf"/>
</dbReference>
<evidence type="ECO:0000256" key="4">
    <source>
        <dbReference type="ARBA" id="ARBA00022842"/>
    </source>
</evidence>
<dbReference type="PANTHER" id="PTHR46470:SF2">
    <property type="entry name" value="GLYCERALDEHYDE 3-PHOSPHATE PHOSPHATASE"/>
    <property type="match status" value="1"/>
</dbReference>
<reference evidence="5 6" key="1">
    <citation type="journal article" date="2019" name="Int. J. Syst. Evol. Microbiol.">
        <title>Anaerobacillus alkaliphilus sp. nov., a novel alkaliphilic and moderately halophilic bacterium.</title>
        <authorList>
            <person name="Borsodi A.K."/>
            <person name="Aszalos J.M."/>
            <person name="Bihari P."/>
            <person name="Nagy I."/>
            <person name="Schumann P."/>
            <person name="Sproer C."/>
            <person name="Kovacs A.L."/>
            <person name="Boka K."/>
            <person name="Dobosy P."/>
            <person name="Ovari M."/>
            <person name="Szili-Kovacs T."/>
            <person name="Toth E."/>
        </authorList>
    </citation>
    <scope>NUCLEOTIDE SEQUENCE [LARGE SCALE GENOMIC DNA]</scope>
    <source>
        <strain evidence="5 6">B16-10</strain>
    </source>
</reference>
<keyword evidence="6" id="KW-1185">Reference proteome</keyword>
<sequence>MVKAVFFDLDGTLLNREESIKAFISDQYHRLHTYLHHIPKDLYIGRFIELDARGYVWKDKVYKQLIVECNISGVGWEELLQDYLTHFKYHCVPFPNLQSMLDQLKMDQLTLGIITNGKGQFQLDNIRALSIEHYFDCIFVSELEGLKKPDPRIFQRALKKFEILPHEAVFIGDHPENDVKAAQAVGMKAIWKKDDFWKTGHSTFTIHDLSEICTLITQMKKHSTSL</sequence>
<dbReference type="GO" id="GO:0046872">
    <property type="term" value="F:metal ion binding"/>
    <property type="evidence" value="ECO:0007669"/>
    <property type="project" value="UniProtKB-KW"/>
</dbReference>
<protein>
    <submittedName>
        <fullName evidence="5">HAD family hydrolase</fullName>
    </submittedName>
</protein>
<evidence type="ECO:0000313" key="6">
    <source>
        <dbReference type="Proteomes" id="UP000290649"/>
    </source>
</evidence>
<dbReference type="PRINTS" id="PR00413">
    <property type="entry name" value="HADHALOGNASE"/>
</dbReference>
<comment type="caution">
    <text evidence="5">The sequence shown here is derived from an EMBL/GenBank/DDBJ whole genome shotgun (WGS) entry which is preliminary data.</text>
</comment>
<accession>A0A4Q0VMX8</accession>
<dbReference type="Gene3D" id="3.40.50.1000">
    <property type="entry name" value="HAD superfamily/HAD-like"/>
    <property type="match status" value="1"/>
</dbReference>
<keyword evidence="2" id="KW-0479">Metal-binding</keyword>
<dbReference type="SFLD" id="SFLDS00003">
    <property type="entry name" value="Haloacid_Dehalogenase"/>
    <property type="match status" value="1"/>
</dbReference>
<dbReference type="InterPro" id="IPR041492">
    <property type="entry name" value="HAD_2"/>
</dbReference>
<evidence type="ECO:0000313" key="5">
    <source>
        <dbReference type="EMBL" id="RXI96757.1"/>
    </source>
</evidence>
<dbReference type="Pfam" id="PF13419">
    <property type="entry name" value="HAD_2"/>
    <property type="match status" value="1"/>
</dbReference>
<dbReference type="PANTHER" id="PTHR46470">
    <property type="entry name" value="N-ACYLNEURAMINATE-9-PHOSPHATASE"/>
    <property type="match status" value="1"/>
</dbReference>
<gene>
    <name evidence="5" type="ORF">DS745_22750</name>
</gene>
<dbReference type="EMBL" id="QOUX01000047">
    <property type="protein sequence ID" value="RXI96757.1"/>
    <property type="molecule type" value="Genomic_DNA"/>
</dbReference>
<keyword evidence="3 5" id="KW-0378">Hydrolase</keyword>
<evidence type="ECO:0000256" key="3">
    <source>
        <dbReference type="ARBA" id="ARBA00022801"/>
    </source>
</evidence>
<dbReference type="NCBIfam" id="TIGR01509">
    <property type="entry name" value="HAD-SF-IA-v3"/>
    <property type="match status" value="1"/>
</dbReference>
<keyword evidence="4" id="KW-0460">Magnesium</keyword>
<dbReference type="Gene3D" id="1.10.150.520">
    <property type="match status" value="1"/>
</dbReference>
<dbReference type="SUPFAM" id="SSF56784">
    <property type="entry name" value="HAD-like"/>
    <property type="match status" value="1"/>
</dbReference>
<dbReference type="SFLD" id="SFLDG01129">
    <property type="entry name" value="C1.5:_HAD__Beta-PGM__Phosphata"/>
    <property type="match status" value="1"/>
</dbReference>
<dbReference type="InterPro" id="IPR006439">
    <property type="entry name" value="HAD-SF_hydro_IA"/>
</dbReference>